<keyword evidence="2" id="KW-0732">Signal</keyword>
<reference evidence="3 4" key="1">
    <citation type="submission" date="2018-10" db="EMBL/GenBank/DDBJ databases">
        <title>Fifty Aureobasidium pullulans genomes reveal a recombining polyextremotolerant generalist.</title>
        <authorList>
            <person name="Gostincar C."/>
            <person name="Turk M."/>
            <person name="Zajc J."/>
            <person name="Gunde-Cimerman N."/>
        </authorList>
    </citation>
    <scope>NUCLEOTIDE SEQUENCE [LARGE SCALE GENOMIC DNA]</scope>
    <source>
        <strain evidence="3 4">EXF-11013</strain>
    </source>
</reference>
<evidence type="ECO:0000256" key="2">
    <source>
        <dbReference type="SAM" id="SignalP"/>
    </source>
</evidence>
<organism evidence="3 4">
    <name type="scientific">Aureobasidium pullulans</name>
    <name type="common">Black yeast</name>
    <name type="synonym">Pullularia pullulans</name>
    <dbReference type="NCBI Taxonomy" id="5580"/>
    <lineage>
        <taxon>Eukaryota</taxon>
        <taxon>Fungi</taxon>
        <taxon>Dikarya</taxon>
        <taxon>Ascomycota</taxon>
        <taxon>Pezizomycotina</taxon>
        <taxon>Dothideomycetes</taxon>
        <taxon>Dothideomycetidae</taxon>
        <taxon>Dothideales</taxon>
        <taxon>Saccotheciaceae</taxon>
        <taxon>Aureobasidium</taxon>
    </lineage>
</organism>
<proteinExistence type="predicted"/>
<feature type="signal peptide" evidence="2">
    <location>
        <begin position="1"/>
        <end position="21"/>
    </location>
</feature>
<protein>
    <submittedName>
        <fullName evidence="3">Uncharacterized protein</fullName>
    </submittedName>
</protein>
<feature type="chain" id="PRO_5020965732" evidence="2">
    <location>
        <begin position="22"/>
        <end position="312"/>
    </location>
</feature>
<feature type="compositionally biased region" description="Acidic residues" evidence="1">
    <location>
        <begin position="159"/>
        <end position="178"/>
    </location>
</feature>
<comment type="caution">
    <text evidence="3">The sequence shown here is derived from an EMBL/GenBank/DDBJ whole genome shotgun (WGS) entry which is preliminary data.</text>
</comment>
<evidence type="ECO:0000313" key="3">
    <source>
        <dbReference type="EMBL" id="THW38599.1"/>
    </source>
</evidence>
<evidence type="ECO:0000256" key="1">
    <source>
        <dbReference type="SAM" id="MobiDB-lite"/>
    </source>
</evidence>
<sequence>MFFALTLTLCLLVTHALVASGFSSGANLLPFARQLPTQLQYHRQENDRACMSLQPATSSASSTSHTVTFASISPNTVAVNNESTSANMLTQASYASNGEECPSGFETPRCDECGGAEQTVGETWNNFHCRGIEAEDYRWKDCFCMHPMNSRPICQWPESSDDESDDGDDLNDSTESDDSEHTAADIQNGNNPRSVEIDLSLLHKRGLTPTEFNQPFTTHYSAQCHLTTRSTQNQQADSDDQSPTERSRGDHGALNYDAESTSNGAEHSTFANQEATMNQQGTERAVAEVGLDEIHESRDCVANEHPNLLRMT</sequence>
<dbReference type="EMBL" id="QZAL01000103">
    <property type="protein sequence ID" value="THW38599.1"/>
    <property type="molecule type" value="Genomic_DNA"/>
</dbReference>
<dbReference type="AlphaFoldDB" id="A0A4S8XFA0"/>
<evidence type="ECO:0000313" key="4">
    <source>
        <dbReference type="Proteomes" id="UP000310687"/>
    </source>
</evidence>
<dbReference type="Proteomes" id="UP000310687">
    <property type="component" value="Unassembled WGS sequence"/>
</dbReference>
<accession>A0A4S8XFA0</accession>
<feature type="region of interest" description="Disordered" evidence="1">
    <location>
        <begin position="228"/>
        <end position="265"/>
    </location>
</feature>
<feature type="region of interest" description="Disordered" evidence="1">
    <location>
        <begin position="153"/>
        <end position="193"/>
    </location>
</feature>
<gene>
    <name evidence="3" type="ORF">D6D22_06682</name>
</gene>
<name>A0A4S8XFA0_AURPU</name>